<gene>
    <name evidence="1" type="ORF">DEIPH_ctg060orf0013</name>
</gene>
<accession>A0A016QM25</accession>
<keyword evidence="2" id="KW-1185">Reference proteome</keyword>
<protein>
    <recommendedName>
        <fullName evidence="3">Transposase</fullName>
    </recommendedName>
</protein>
<organism evidence="1 2">
    <name type="scientific">Deinococcus phoenicis</name>
    <dbReference type="NCBI Taxonomy" id="1476583"/>
    <lineage>
        <taxon>Bacteria</taxon>
        <taxon>Thermotogati</taxon>
        <taxon>Deinococcota</taxon>
        <taxon>Deinococci</taxon>
        <taxon>Deinococcales</taxon>
        <taxon>Deinococcaceae</taxon>
        <taxon>Deinococcus</taxon>
    </lineage>
</organism>
<dbReference type="EMBL" id="JHAC01000058">
    <property type="protein sequence ID" value="EYB66937.1"/>
    <property type="molecule type" value="Genomic_DNA"/>
</dbReference>
<reference evidence="1 2" key="1">
    <citation type="submission" date="2014-03" db="EMBL/GenBank/DDBJ databases">
        <title>Draft genome sequence of Deinococcus phoenicis 1P10ME.</title>
        <authorList>
            <person name="Stepanov V.G."/>
            <person name="Vaishampayan P."/>
            <person name="Venkateswaran K."/>
            <person name="Fox G.E."/>
        </authorList>
    </citation>
    <scope>NUCLEOTIDE SEQUENCE [LARGE SCALE GENOMIC DNA]</scope>
    <source>
        <strain evidence="1 2">1P10ME</strain>
    </source>
</reference>
<proteinExistence type="predicted"/>
<dbReference type="OrthoDB" id="573589at2"/>
<comment type="caution">
    <text evidence="1">The sequence shown here is derived from an EMBL/GenBank/DDBJ whole genome shotgun (WGS) entry which is preliminary data.</text>
</comment>
<evidence type="ECO:0000313" key="1">
    <source>
        <dbReference type="EMBL" id="EYB66937.1"/>
    </source>
</evidence>
<dbReference type="Proteomes" id="UP000020492">
    <property type="component" value="Unassembled WGS sequence"/>
</dbReference>
<dbReference type="PATRIC" id="fig|1476583.3.peg.3026"/>
<evidence type="ECO:0000313" key="2">
    <source>
        <dbReference type="Proteomes" id="UP000020492"/>
    </source>
</evidence>
<name>A0A016QM25_9DEIO</name>
<sequence length="111" mass="12635">MLVWMTEEEYLRLYQNFETRRLLDAVDAVDRLRDDLGDDEDGRPPELRSRLLKLHTLAMAVVNEGARSRAAALFELADDLDMQVSQMLTELESIQDTLDALMALAPEEPGD</sequence>
<dbReference type="AlphaFoldDB" id="A0A016QM25"/>
<evidence type="ECO:0008006" key="3">
    <source>
        <dbReference type="Google" id="ProtNLM"/>
    </source>
</evidence>
<dbReference type="eggNOG" id="ENOG5033PAV">
    <property type="taxonomic scope" value="Bacteria"/>
</dbReference>